<dbReference type="GO" id="GO:0003700">
    <property type="term" value="F:DNA-binding transcription factor activity"/>
    <property type="evidence" value="ECO:0007669"/>
    <property type="project" value="InterPro"/>
</dbReference>
<dbReference type="InterPro" id="IPR007219">
    <property type="entry name" value="XnlR_reg_dom"/>
</dbReference>
<gene>
    <name evidence="4" type="ORF">HII31_01103</name>
</gene>
<dbReference type="InterPro" id="IPR050987">
    <property type="entry name" value="AtrR-like"/>
</dbReference>
<feature type="domain" description="Xylanolytic transcriptional activator regulatory" evidence="3">
    <location>
        <begin position="195"/>
        <end position="351"/>
    </location>
</feature>
<evidence type="ECO:0000256" key="1">
    <source>
        <dbReference type="ARBA" id="ARBA00023242"/>
    </source>
</evidence>
<dbReference type="PANTHER" id="PTHR46910">
    <property type="entry name" value="TRANSCRIPTION FACTOR PDR1"/>
    <property type="match status" value="1"/>
</dbReference>
<dbReference type="GO" id="GO:0006351">
    <property type="term" value="P:DNA-templated transcription"/>
    <property type="evidence" value="ECO:0007669"/>
    <property type="project" value="InterPro"/>
</dbReference>
<dbReference type="Pfam" id="PF04082">
    <property type="entry name" value="Fungal_trans"/>
    <property type="match status" value="1"/>
</dbReference>
<keyword evidence="1" id="KW-0539">Nucleus</keyword>
<evidence type="ECO:0000313" key="4">
    <source>
        <dbReference type="EMBL" id="KAF7197600.1"/>
    </source>
</evidence>
<dbReference type="CDD" id="cd12148">
    <property type="entry name" value="fungal_TF_MHR"/>
    <property type="match status" value="1"/>
</dbReference>
<evidence type="ECO:0000313" key="5">
    <source>
        <dbReference type="Proteomes" id="UP000660729"/>
    </source>
</evidence>
<organism evidence="4 5">
    <name type="scientific">Pseudocercospora fuligena</name>
    <dbReference type="NCBI Taxonomy" id="685502"/>
    <lineage>
        <taxon>Eukaryota</taxon>
        <taxon>Fungi</taxon>
        <taxon>Dikarya</taxon>
        <taxon>Ascomycota</taxon>
        <taxon>Pezizomycotina</taxon>
        <taxon>Dothideomycetes</taxon>
        <taxon>Dothideomycetidae</taxon>
        <taxon>Mycosphaerellales</taxon>
        <taxon>Mycosphaerellaceae</taxon>
        <taxon>Pseudocercospora</taxon>
    </lineage>
</organism>
<dbReference type="GO" id="GO:0008270">
    <property type="term" value="F:zinc ion binding"/>
    <property type="evidence" value="ECO:0007669"/>
    <property type="project" value="InterPro"/>
</dbReference>
<evidence type="ECO:0000259" key="3">
    <source>
        <dbReference type="Pfam" id="PF04082"/>
    </source>
</evidence>
<proteinExistence type="predicted"/>
<dbReference type="AlphaFoldDB" id="A0A8H6VSX0"/>
<accession>A0A8H6VSX0</accession>
<sequence>MSWARHARNVYHDRIPLPSKRGANEWVSTPFGRGIRYAQSDGKDGVPDQPRKLDSSVQALMEHLSLLNGKMDNMLSQVTTRNSCAPTLGSLPEGARPIPRKSSQSSIQSLRRAAAILTPRSLQSGATSSKTTPRLAISNEATPLPIAALSIAAEPIMNLSHDEAVLYLDLFVAEVLCIYPLMCHVDLRAKLDTLFETFQQQQNSASSRTHHLTSMDIEHLKVVLAIGASSREKDDSSLGQHLESYLLWHLELCFDQGDPGLDDIMMAVLMTIYFLQLNNNGKAWRTIGVAASMCAEIGLDDVTNSSRDESSSAERTKRLVLACCVADLDSRCALTVNLPRSMADHRLEATLLPPVGTFILQCCTEVNGADSAQTAAYAHIRALIDVDRILADFVDRMRIRTDMSIGTDDRPGRHDWHLRKTLELILKAYPFFPVAGQDPSAEYTIRSYMQIRVHHGRLVMHMPSLNSREEDLPDVLEAKAAQNLIAAAKNVIGAYRFAIDSYRIIKKLRPTFDQFLLNAVSALYLASTLYATQYATLCGDSLRVGMEMLNALPNRPKGMEKIPLSDGIPIAENHEIPGALLAGYQDVHDISHGTIEVEGLEAFNQQLPAHLSEWDWANVDMPLPDVELTALCEFDGIAMPSLPLI</sequence>
<comment type="caution">
    <text evidence="4">The sequence shown here is derived from an EMBL/GenBank/DDBJ whole genome shotgun (WGS) entry which is preliminary data.</text>
</comment>
<dbReference type="GO" id="GO:0003677">
    <property type="term" value="F:DNA binding"/>
    <property type="evidence" value="ECO:0007669"/>
    <property type="project" value="InterPro"/>
</dbReference>
<dbReference type="EMBL" id="JABCIY010000011">
    <property type="protein sequence ID" value="KAF7197600.1"/>
    <property type="molecule type" value="Genomic_DNA"/>
</dbReference>
<protein>
    <recommendedName>
        <fullName evidence="3">Xylanolytic transcriptional activator regulatory domain-containing protein</fullName>
    </recommendedName>
</protein>
<evidence type="ECO:0000256" key="2">
    <source>
        <dbReference type="SAM" id="MobiDB-lite"/>
    </source>
</evidence>
<dbReference type="OrthoDB" id="103819at2759"/>
<keyword evidence="5" id="KW-1185">Reference proteome</keyword>
<feature type="region of interest" description="Disordered" evidence="2">
    <location>
        <begin position="85"/>
        <end position="104"/>
    </location>
</feature>
<reference evidence="4" key="1">
    <citation type="submission" date="2020-04" db="EMBL/GenBank/DDBJ databases">
        <title>Draft genome resource of the tomato pathogen Pseudocercospora fuligena.</title>
        <authorList>
            <person name="Zaccaron A."/>
        </authorList>
    </citation>
    <scope>NUCLEOTIDE SEQUENCE</scope>
    <source>
        <strain evidence="4">PF001</strain>
    </source>
</reference>
<dbReference type="PANTHER" id="PTHR46910:SF13">
    <property type="entry name" value="SPECIFIC TRANSCRIPTION FACTOR, PUTATIVE (AFU_ORTHOLOGUE AFUA_4G06190)-RELATED"/>
    <property type="match status" value="1"/>
</dbReference>
<dbReference type="Proteomes" id="UP000660729">
    <property type="component" value="Unassembled WGS sequence"/>
</dbReference>
<name>A0A8H6VSX0_9PEZI</name>